<proteinExistence type="predicted"/>
<reference evidence="1" key="1">
    <citation type="submission" date="2023-06" db="EMBL/GenBank/DDBJ databases">
        <authorList>
            <person name="DeJong R.J."/>
            <person name="Yoon E."/>
            <person name="Radersma M."/>
            <person name="Veenstra M."/>
            <person name="Churu J."/>
            <person name="Moleakunnel K."/>
            <person name="Weaver G."/>
            <person name="Hill E."/>
            <person name="Janvier A."/>
            <person name="Harlow L."/>
            <person name="Kramer C."/>
            <person name="Seinen K."/>
            <person name="Chen A."/>
            <person name="Minasian M."/>
            <person name="Doorn S."/>
            <person name="Dole C."/>
            <person name="Ramsey F."/>
            <person name="Nieze J."/>
            <person name="Baker A."/>
            <person name="Swierenga S."/>
            <person name="White A."/>
            <person name="Howland A."/>
            <person name="Ko C."/>
            <person name="Russell D.A."/>
            <person name="Jacobs-Sera D."/>
            <person name="Hatfull G.F."/>
        </authorList>
    </citation>
    <scope>NUCLEOTIDE SEQUENCE</scope>
</reference>
<dbReference type="Proteomes" id="UP001654496">
    <property type="component" value="Segment"/>
</dbReference>
<accession>A0ACD4UH77</accession>
<name>A0ACD4UH77_9CAUD</name>
<keyword evidence="1" id="KW-0378">Hydrolase</keyword>
<sequence length="395" mass="45066">MQPKTLSASSLNNWEDCPAKFKASNIDFIPESGKKEAAKVGTSVHYALEHFVRAVYMEKTHQWDDQKYLLELYTKGYEIEFHSADRKADTYKDGLKLTKEWHKRTDLTGWEIDNVEEKKRFPIGTTGIKFTYIFDRVMKRIDEHGRRILYVTDYKSIRRTYTFNELERMLQMRMYALMAAIEYRDWKPDEIWVELDLLRYSPVSIEVTRKELIEALGYLVRTVRLIRSADENDLPRTIGSGCKYCPIAATCEPLQDNIAGGGIASISDIDEVGALRYRLNGQREALENLVNDLDEKLKAHAEQSDVSNFSAGGHPVKIFASGRRGLSNSAAAASIIGPEYMKQFGKLNISDVDKLLDSGMLRDEQEAQLRRLITKNYNKASVKVEAIPPMDKGAA</sequence>
<gene>
    <name evidence="1" type="primary">47</name>
    <name evidence="1" type="ORF">SEA_REYNAULD_47</name>
</gene>
<keyword evidence="1" id="KW-0269">Exonuclease</keyword>
<evidence type="ECO:0000313" key="2">
    <source>
        <dbReference type="Proteomes" id="UP001654496"/>
    </source>
</evidence>
<protein>
    <submittedName>
        <fullName evidence="1">Cas4 family exonuclease</fullName>
    </submittedName>
</protein>
<dbReference type="EMBL" id="OR159659">
    <property type="protein sequence ID" value="WKW85499.1"/>
    <property type="molecule type" value="Genomic_DNA"/>
</dbReference>
<organism evidence="1 2">
    <name type="scientific">Rhodococcus phage Reynauld</name>
    <dbReference type="NCBI Taxonomy" id="3062845"/>
    <lineage>
        <taxon>Viruses</taxon>
        <taxon>Duplodnaviria</taxon>
        <taxon>Heunggongvirae</taxon>
        <taxon>Uroviricota</taxon>
        <taxon>Caudoviricetes</taxon>
        <taxon>Caudoviricetes incertae sedis</taxon>
        <taxon>Reynauldvirus</taxon>
        <taxon>Reynauldvirus reynauld</taxon>
    </lineage>
</organism>
<keyword evidence="1" id="KW-0540">Nuclease</keyword>
<evidence type="ECO:0000313" key="1">
    <source>
        <dbReference type="EMBL" id="WKW85499.1"/>
    </source>
</evidence>
<keyword evidence="2" id="KW-1185">Reference proteome</keyword>